<name>A0AAW1KUN0_SAPOF</name>
<dbReference type="EMBL" id="JBDFQZ010000005">
    <property type="protein sequence ID" value="KAK9724640.1"/>
    <property type="molecule type" value="Genomic_DNA"/>
</dbReference>
<proteinExistence type="predicted"/>
<evidence type="ECO:0000313" key="2">
    <source>
        <dbReference type="Proteomes" id="UP001443914"/>
    </source>
</evidence>
<dbReference type="AlphaFoldDB" id="A0AAW1KUN0"/>
<sequence length="100" mass="10983">MRPTSNVPFRYRKILFTACQCSLPGSPINRLTTLTDRTRSGLVQTITYIKLPTVLAYGTRDMYAFSSADLGANATDRCAFDALGVSMDLALDIPVLVNTF</sequence>
<comment type="caution">
    <text evidence="1">The sequence shown here is derived from an EMBL/GenBank/DDBJ whole genome shotgun (WGS) entry which is preliminary data.</text>
</comment>
<accession>A0AAW1KUN0</accession>
<organism evidence="1 2">
    <name type="scientific">Saponaria officinalis</name>
    <name type="common">Common soapwort</name>
    <name type="synonym">Lychnis saponaria</name>
    <dbReference type="NCBI Taxonomy" id="3572"/>
    <lineage>
        <taxon>Eukaryota</taxon>
        <taxon>Viridiplantae</taxon>
        <taxon>Streptophyta</taxon>
        <taxon>Embryophyta</taxon>
        <taxon>Tracheophyta</taxon>
        <taxon>Spermatophyta</taxon>
        <taxon>Magnoliopsida</taxon>
        <taxon>eudicotyledons</taxon>
        <taxon>Gunneridae</taxon>
        <taxon>Pentapetalae</taxon>
        <taxon>Caryophyllales</taxon>
        <taxon>Caryophyllaceae</taxon>
        <taxon>Caryophylleae</taxon>
        <taxon>Saponaria</taxon>
    </lineage>
</organism>
<dbReference type="Proteomes" id="UP001443914">
    <property type="component" value="Unassembled WGS sequence"/>
</dbReference>
<gene>
    <name evidence="1" type="ORF">RND81_05G088700</name>
</gene>
<reference evidence="1" key="1">
    <citation type="submission" date="2024-03" db="EMBL/GenBank/DDBJ databases">
        <title>WGS assembly of Saponaria officinalis var. Norfolk2.</title>
        <authorList>
            <person name="Jenkins J."/>
            <person name="Shu S."/>
            <person name="Grimwood J."/>
            <person name="Barry K."/>
            <person name="Goodstein D."/>
            <person name="Schmutz J."/>
            <person name="Leebens-Mack J."/>
            <person name="Osbourn A."/>
        </authorList>
    </citation>
    <scope>NUCLEOTIDE SEQUENCE [LARGE SCALE GENOMIC DNA]</scope>
    <source>
        <strain evidence="1">JIC</strain>
    </source>
</reference>
<evidence type="ECO:0000313" key="1">
    <source>
        <dbReference type="EMBL" id="KAK9724640.1"/>
    </source>
</evidence>
<keyword evidence="2" id="KW-1185">Reference proteome</keyword>
<protein>
    <submittedName>
        <fullName evidence="1">Uncharacterized protein</fullName>
    </submittedName>
</protein>